<dbReference type="AlphaFoldDB" id="A0A512H3R7"/>
<dbReference type="OrthoDB" id="5291921at2"/>
<accession>A0A512H3R7</accession>
<feature type="transmembrane region" description="Helical" evidence="1">
    <location>
        <begin position="108"/>
        <end position="134"/>
    </location>
</feature>
<feature type="transmembrane region" description="Helical" evidence="1">
    <location>
        <begin position="61"/>
        <end position="81"/>
    </location>
</feature>
<protein>
    <submittedName>
        <fullName evidence="2">Paraquat-inducible protein</fullName>
    </submittedName>
</protein>
<evidence type="ECO:0000313" key="2">
    <source>
        <dbReference type="EMBL" id="GEO80105.1"/>
    </source>
</evidence>
<dbReference type="Proteomes" id="UP000321567">
    <property type="component" value="Unassembled WGS sequence"/>
</dbReference>
<reference evidence="2 3" key="1">
    <citation type="submission" date="2019-07" db="EMBL/GenBank/DDBJ databases">
        <title>Whole genome shotgun sequence of Rhodospirillum oryzae NBRC 107573.</title>
        <authorList>
            <person name="Hosoyama A."/>
            <person name="Uohara A."/>
            <person name="Ohji S."/>
            <person name="Ichikawa N."/>
        </authorList>
    </citation>
    <scope>NUCLEOTIDE SEQUENCE [LARGE SCALE GENOMIC DNA]</scope>
    <source>
        <strain evidence="2 3">NBRC 107573</strain>
    </source>
</reference>
<evidence type="ECO:0000313" key="3">
    <source>
        <dbReference type="Proteomes" id="UP000321567"/>
    </source>
</evidence>
<organism evidence="2 3">
    <name type="scientific">Pararhodospirillum oryzae</name>
    <dbReference type="NCBI Taxonomy" id="478448"/>
    <lineage>
        <taxon>Bacteria</taxon>
        <taxon>Pseudomonadati</taxon>
        <taxon>Pseudomonadota</taxon>
        <taxon>Alphaproteobacteria</taxon>
        <taxon>Rhodospirillales</taxon>
        <taxon>Rhodospirillaceae</taxon>
        <taxon>Pararhodospirillum</taxon>
    </lineage>
</organism>
<dbReference type="Pfam" id="PF04403">
    <property type="entry name" value="PqiA"/>
    <property type="match status" value="1"/>
</dbReference>
<sequence>MNDPPAASASSSPPPSGRDLVACPGCDTLYARRSVRRGESAWCPTCGERLYGRPALTPEHLMGLVIAALITFLIASAWPIVEIRLQGIRNATTLSGAALALWQEGRRIVAALVFLTTQVIPLCDLLLVLAALVGARQGRGQGAAPAWAAVALRLLLHLRPWGMIEVFTLGIAVGLVKLSTMAHIVPGVALWAFGALTVLLAAILSFDLRSLWDAPLPAGTDAVPPPPSAPP</sequence>
<dbReference type="EMBL" id="BJZO01000004">
    <property type="protein sequence ID" value="GEO80105.1"/>
    <property type="molecule type" value="Genomic_DNA"/>
</dbReference>
<feature type="transmembrane region" description="Helical" evidence="1">
    <location>
        <begin position="188"/>
        <end position="206"/>
    </location>
</feature>
<gene>
    <name evidence="2" type="ORF">ROR02_02360</name>
</gene>
<proteinExistence type="predicted"/>
<dbReference type="InterPro" id="IPR007498">
    <property type="entry name" value="PqiA-like"/>
</dbReference>
<keyword evidence="1" id="KW-0812">Transmembrane</keyword>
<comment type="caution">
    <text evidence="2">The sequence shown here is derived from an EMBL/GenBank/DDBJ whole genome shotgun (WGS) entry which is preliminary data.</text>
</comment>
<dbReference type="RefSeq" id="WP_147162176.1">
    <property type="nucleotide sequence ID" value="NZ_BJZO01000004.1"/>
</dbReference>
<evidence type="ECO:0000256" key="1">
    <source>
        <dbReference type="SAM" id="Phobius"/>
    </source>
</evidence>
<feature type="transmembrane region" description="Helical" evidence="1">
    <location>
        <begin position="154"/>
        <end position="176"/>
    </location>
</feature>
<keyword evidence="3" id="KW-1185">Reference proteome</keyword>
<keyword evidence="1" id="KW-1133">Transmembrane helix</keyword>
<name>A0A512H3R7_9PROT</name>
<keyword evidence="1" id="KW-0472">Membrane</keyword>